<evidence type="ECO:0000313" key="2">
    <source>
        <dbReference type="Proteomes" id="UP000494214"/>
    </source>
</evidence>
<gene>
    <name evidence="1" type="ORF">LMG26690_01769</name>
</gene>
<proteinExistence type="predicted"/>
<organism evidence="1 2">
    <name type="scientific">Achromobacter animicus</name>
    <dbReference type="NCBI Taxonomy" id="1389935"/>
    <lineage>
        <taxon>Bacteria</taxon>
        <taxon>Pseudomonadati</taxon>
        <taxon>Pseudomonadota</taxon>
        <taxon>Betaproteobacteria</taxon>
        <taxon>Burkholderiales</taxon>
        <taxon>Alcaligenaceae</taxon>
        <taxon>Achromobacter</taxon>
    </lineage>
</organism>
<dbReference type="Proteomes" id="UP000494214">
    <property type="component" value="Unassembled WGS sequence"/>
</dbReference>
<dbReference type="AlphaFoldDB" id="A0A6S6ZKD3"/>
<evidence type="ECO:0000313" key="1">
    <source>
        <dbReference type="EMBL" id="CAB3684258.1"/>
    </source>
</evidence>
<keyword evidence="2" id="KW-1185">Reference proteome</keyword>
<protein>
    <submittedName>
        <fullName evidence="1">Uncharacterized protein</fullName>
    </submittedName>
</protein>
<sequence>MEDWIGKTVGEVLELCQTRYADVTMVDEPPGKLRAVELDCAARVPVSRFVLEFDYRPDLFSAARHWPEALVGAQRITAVRNAAEPQAYP</sequence>
<accession>A0A6S6ZKD3</accession>
<dbReference type="EMBL" id="CADIJM010000002">
    <property type="protein sequence ID" value="CAB3684258.1"/>
    <property type="molecule type" value="Genomic_DNA"/>
</dbReference>
<dbReference type="RefSeq" id="WP_175122714.1">
    <property type="nucleotide sequence ID" value="NZ_CADIJM010000002.1"/>
</dbReference>
<name>A0A6S6ZKD3_9BURK</name>
<reference evidence="1 2" key="1">
    <citation type="submission" date="2020-04" db="EMBL/GenBank/DDBJ databases">
        <authorList>
            <person name="De Canck E."/>
        </authorList>
    </citation>
    <scope>NUCLEOTIDE SEQUENCE [LARGE SCALE GENOMIC DNA]</scope>
    <source>
        <strain evidence="1 2">LMG 26690</strain>
    </source>
</reference>